<dbReference type="Pfam" id="PF13181">
    <property type="entry name" value="TPR_8"/>
    <property type="match status" value="1"/>
</dbReference>
<sequence length="218" mass="25009">MVGRIVVLAAALLVTGCQMMPWASQKKEPRQYTTIAESPDRNREAAVYHNAEGLRLIELGSYDQAETELKLALEADLFYGPAHNNLGTVYLRREDYYRAAWEFQYAAKLMQGRAEPLYNLGMVFEEIGDLTKATERYEKALDISPEEVRIAGNLVRVYRHKNRKDQQTRQLLQQVAMQHTRPDWRQWARQQLALIGQPDQTPATQPTDDPPADSPDSY</sequence>
<dbReference type="AlphaFoldDB" id="A0A0F9VGF2"/>
<dbReference type="PANTHER" id="PTHR44177:SF1">
    <property type="entry name" value="TETRATRICOPEPTIDE REPEAT PROTEIN 8"/>
    <property type="match status" value="1"/>
</dbReference>
<accession>A0A0F9VGF2</accession>
<reference evidence="2" key="1">
    <citation type="journal article" date="2015" name="Nature">
        <title>Complex archaea that bridge the gap between prokaryotes and eukaryotes.</title>
        <authorList>
            <person name="Spang A."/>
            <person name="Saw J.H."/>
            <person name="Jorgensen S.L."/>
            <person name="Zaremba-Niedzwiedzka K."/>
            <person name="Martijn J."/>
            <person name="Lind A.E."/>
            <person name="van Eijk R."/>
            <person name="Schleper C."/>
            <person name="Guy L."/>
            <person name="Ettema T.J."/>
        </authorList>
    </citation>
    <scope>NUCLEOTIDE SEQUENCE</scope>
</reference>
<dbReference type="GO" id="GO:0036064">
    <property type="term" value="C:ciliary basal body"/>
    <property type="evidence" value="ECO:0007669"/>
    <property type="project" value="TreeGrafter"/>
</dbReference>
<dbReference type="SUPFAM" id="SSF48452">
    <property type="entry name" value="TPR-like"/>
    <property type="match status" value="1"/>
</dbReference>
<proteinExistence type="predicted"/>
<dbReference type="GO" id="GO:1905515">
    <property type="term" value="P:non-motile cilium assembly"/>
    <property type="evidence" value="ECO:0007669"/>
    <property type="project" value="InterPro"/>
</dbReference>
<name>A0A0F9VGF2_9ZZZZ</name>
<feature type="region of interest" description="Disordered" evidence="1">
    <location>
        <begin position="195"/>
        <end position="218"/>
    </location>
</feature>
<dbReference type="EMBL" id="LAZR01000359">
    <property type="protein sequence ID" value="KKN72601.1"/>
    <property type="molecule type" value="Genomic_DNA"/>
</dbReference>
<dbReference type="InterPro" id="IPR011990">
    <property type="entry name" value="TPR-like_helical_dom_sf"/>
</dbReference>
<dbReference type="PROSITE" id="PS50005">
    <property type="entry name" value="TPR"/>
    <property type="match status" value="1"/>
</dbReference>
<feature type="compositionally biased region" description="Low complexity" evidence="1">
    <location>
        <begin position="197"/>
        <end position="207"/>
    </location>
</feature>
<dbReference type="InterPro" id="IPR028796">
    <property type="entry name" value="BBS8"/>
</dbReference>
<comment type="caution">
    <text evidence="2">The sequence shown here is derived from an EMBL/GenBank/DDBJ whole genome shotgun (WGS) entry which is preliminary data.</text>
</comment>
<evidence type="ECO:0000256" key="1">
    <source>
        <dbReference type="SAM" id="MobiDB-lite"/>
    </source>
</evidence>
<dbReference type="GO" id="GO:0034464">
    <property type="term" value="C:BBSome"/>
    <property type="evidence" value="ECO:0007669"/>
    <property type="project" value="InterPro"/>
</dbReference>
<organism evidence="2">
    <name type="scientific">marine sediment metagenome</name>
    <dbReference type="NCBI Taxonomy" id="412755"/>
    <lineage>
        <taxon>unclassified sequences</taxon>
        <taxon>metagenomes</taxon>
        <taxon>ecological metagenomes</taxon>
    </lineage>
</organism>
<dbReference type="PANTHER" id="PTHR44177">
    <property type="entry name" value="TETRATRICOPEPTIDE REPEAT PROTEIN 8"/>
    <property type="match status" value="1"/>
</dbReference>
<dbReference type="SMART" id="SM00028">
    <property type="entry name" value="TPR"/>
    <property type="match status" value="2"/>
</dbReference>
<protein>
    <submittedName>
        <fullName evidence="2">Uncharacterized protein</fullName>
    </submittedName>
</protein>
<dbReference type="Pfam" id="PF13432">
    <property type="entry name" value="TPR_16"/>
    <property type="match status" value="1"/>
</dbReference>
<dbReference type="Gene3D" id="1.25.40.10">
    <property type="entry name" value="Tetratricopeptide repeat domain"/>
    <property type="match status" value="1"/>
</dbReference>
<dbReference type="GO" id="GO:0097730">
    <property type="term" value="C:non-motile cilium"/>
    <property type="evidence" value="ECO:0007669"/>
    <property type="project" value="TreeGrafter"/>
</dbReference>
<feature type="compositionally biased region" description="Pro residues" evidence="1">
    <location>
        <begin position="208"/>
        <end position="218"/>
    </location>
</feature>
<dbReference type="PROSITE" id="PS50293">
    <property type="entry name" value="TPR_REGION"/>
    <property type="match status" value="1"/>
</dbReference>
<dbReference type="PROSITE" id="PS51257">
    <property type="entry name" value="PROKAR_LIPOPROTEIN"/>
    <property type="match status" value="1"/>
</dbReference>
<dbReference type="InterPro" id="IPR019734">
    <property type="entry name" value="TPR_rpt"/>
</dbReference>
<gene>
    <name evidence="2" type="ORF">LCGC14_0409310</name>
</gene>
<evidence type="ECO:0000313" key="2">
    <source>
        <dbReference type="EMBL" id="KKN72601.1"/>
    </source>
</evidence>